<dbReference type="EMBL" id="CP001087">
    <property type="protein sequence ID" value="ACN16646.1"/>
    <property type="molecule type" value="Genomic_DNA"/>
</dbReference>
<evidence type="ECO:0000313" key="3">
    <source>
        <dbReference type="EMBL" id="ACN16646.1"/>
    </source>
</evidence>
<keyword evidence="4" id="KW-1185">Reference proteome</keyword>
<dbReference type="GO" id="GO:0009982">
    <property type="term" value="F:pseudouridine synthase activity"/>
    <property type="evidence" value="ECO:0007669"/>
    <property type="project" value="InterPro"/>
</dbReference>
<dbReference type="InterPro" id="IPR050188">
    <property type="entry name" value="RluA_PseudoU_synthase"/>
</dbReference>
<dbReference type="InterPro" id="IPR020103">
    <property type="entry name" value="PsdUridine_synth_cat_dom_sf"/>
</dbReference>
<sequence>MKLETKASAPGTLEILYQDEDLVAVNKPPGLLVHRTALATHETRFALQMVRDQTQGHVFPVHRLDRPTQGVLLFARNRNMATRMSHLFQTGKIQKTYLAVVRGHVKERGTIVHPLKNIKHPQDNKRINHSLKIDDAVTDYACLASVELPFYVDRYPTTRYCLVALIPKTGRRHQLRRHMKHISHPIVGDTVYGKSSHNRFFATHLNCTGLLLAARELCFVHPDTGIFITITAPLDKRFQEVISKFSWDEPTKELPRFRGI</sequence>
<dbReference type="PANTHER" id="PTHR21600">
    <property type="entry name" value="MITOCHONDRIAL RNA PSEUDOURIDINE SYNTHASE"/>
    <property type="match status" value="1"/>
</dbReference>
<dbReference type="Gene3D" id="3.30.2350.10">
    <property type="entry name" value="Pseudouridine synthase"/>
    <property type="match status" value="1"/>
</dbReference>
<dbReference type="Pfam" id="PF00849">
    <property type="entry name" value="PseudoU_synth_2"/>
    <property type="match status" value="1"/>
</dbReference>
<dbReference type="GO" id="GO:0140098">
    <property type="term" value="F:catalytic activity, acting on RNA"/>
    <property type="evidence" value="ECO:0007669"/>
    <property type="project" value="UniProtKB-ARBA"/>
</dbReference>
<evidence type="ECO:0000256" key="1">
    <source>
        <dbReference type="ARBA" id="ARBA00023235"/>
    </source>
</evidence>
<dbReference type="AlphaFoldDB" id="C0Q9S8"/>
<dbReference type="GO" id="GO:0003723">
    <property type="term" value="F:RNA binding"/>
    <property type="evidence" value="ECO:0007669"/>
    <property type="project" value="InterPro"/>
</dbReference>
<dbReference type="Proteomes" id="UP000000442">
    <property type="component" value="Chromosome"/>
</dbReference>
<keyword evidence="1 3" id="KW-0413">Isomerase</keyword>
<evidence type="ECO:0000259" key="2">
    <source>
        <dbReference type="Pfam" id="PF00849"/>
    </source>
</evidence>
<evidence type="ECO:0000313" key="4">
    <source>
        <dbReference type="Proteomes" id="UP000000442"/>
    </source>
</evidence>
<dbReference type="RefSeq" id="WP_015905396.1">
    <property type="nucleotide sequence ID" value="NC_012108.1"/>
</dbReference>
<dbReference type="HOGENOM" id="CLU_016902_11_4_7"/>
<dbReference type="GO" id="GO:0000455">
    <property type="term" value="P:enzyme-directed rRNA pseudouridine synthesis"/>
    <property type="evidence" value="ECO:0007669"/>
    <property type="project" value="TreeGrafter"/>
</dbReference>
<protein>
    <submittedName>
        <fullName evidence="3">TruC</fullName>
        <ecNumber evidence="3">5.4.99.-</ecNumber>
    </submittedName>
</protein>
<dbReference type="InterPro" id="IPR006145">
    <property type="entry name" value="PsdUridine_synth_RsuA/RluA"/>
</dbReference>
<proteinExistence type="predicted"/>
<feature type="domain" description="Pseudouridine synthase RsuA/RluA-like" evidence="2">
    <location>
        <begin position="21"/>
        <end position="181"/>
    </location>
</feature>
<dbReference type="eggNOG" id="COG0564">
    <property type="taxonomic scope" value="Bacteria"/>
</dbReference>
<reference evidence="3 4" key="1">
    <citation type="journal article" date="2009" name="Environ. Microbiol.">
        <title>Genome sequence of Desulfobacterium autotrophicum HRM2, a marine sulfate reducer oxidizing organic carbon completely to carbon dioxide.</title>
        <authorList>
            <person name="Strittmatter A.W."/>
            <person name="Liesegang H."/>
            <person name="Rabus R."/>
            <person name="Decker I."/>
            <person name="Amann J."/>
            <person name="Andres S."/>
            <person name="Henne A."/>
            <person name="Fricke W.F."/>
            <person name="Martinez-Arias R."/>
            <person name="Bartels D."/>
            <person name="Goesmann A."/>
            <person name="Krause L."/>
            <person name="Puehler A."/>
            <person name="Klenk H.P."/>
            <person name="Richter M."/>
            <person name="Schuler M."/>
            <person name="Gloeckner F.O."/>
            <person name="Meyerdierks A."/>
            <person name="Gottschalk G."/>
            <person name="Amann R."/>
        </authorList>
    </citation>
    <scope>NUCLEOTIDE SEQUENCE [LARGE SCALE GENOMIC DNA]</scope>
    <source>
        <strain evidence="4">ATCC 43914 / DSM 3382 / HRM2</strain>
    </source>
</reference>
<dbReference type="KEGG" id="dat:HRM2_35810"/>
<accession>C0Q9S8</accession>
<dbReference type="SUPFAM" id="SSF55120">
    <property type="entry name" value="Pseudouridine synthase"/>
    <property type="match status" value="1"/>
</dbReference>
<dbReference type="PANTHER" id="PTHR21600:SF56">
    <property type="entry name" value="TRNA PSEUDOURIDINE SYNTHASE C"/>
    <property type="match status" value="1"/>
</dbReference>
<dbReference type="STRING" id="177437.HRM2_35810"/>
<gene>
    <name evidence="3" type="primary">truC</name>
    <name evidence="3" type="ordered locus">HRM2_35810</name>
</gene>
<organism evidence="3 4">
    <name type="scientific">Desulforapulum autotrophicum (strain ATCC 43914 / DSM 3382 / VKM B-1955 / HRM2)</name>
    <name type="common">Desulfobacterium autotrophicum</name>
    <dbReference type="NCBI Taxonomy" id="177437"/>
    <lineage>
        <taxon>Bacteria</taxon>
        <taxon>Pseudomonadati</taxon>
        <taxon>Thermodesulfobacteriota</taxon>
        <taxon>Desulfobacteria</taxon>
        <taxon>Desulfobacterales</taxon>
        <taxon>Desulfobacteraceae</taxon>
        <taxon>Desulforapulum</taxon>
    </lineage>
</organism>
<dbReference type="EC" id="5.4.99.-" evidence="3"/>
<name>C0Q9S8_DESAH</name>